<dbReference type="RefSeq" id="WP_006111745.1">
    <property type="nucleotide sequence ID" value="NZ_AOJL01000011.1"/>
</dbReference>
<dbReference type="EMBL" id="AOJL01000011">
    <property type="protein sequence ID" value="ELZ50783.1"/>
    <property type="molecule type" value="Genomic_DNA"/>
</dbReference>
<evidence type="ECO:0000313" key="2">
    <source>
        <dbReference type="Proteomes" id="UP000011509"/>
    </source>
</evidence>
<comment type="caution">
    <text evidence="1">The sequence shown here is derived from an EMBL/GenBank/DDBJ whole genome shotgun (WGS) entry which is preliminary data.</text>
</comment>
<accession>M0EUL1</accession>
<dbReference type="STRING" id="1227466.C464_01636"/>
<dbReference type="PATRIC" id="fig|1227466.3.peg.331"/>
<sequence length="77" mass="8530">MYRWYSGVQLTAGGSFSEQGRLHACALLRPSAESEYQLSEEGNLLVRAGYEVETVRLGERVNTPEDVGQAKELLRGV</sequence>
<dbReference type="Proteomes" id="UP000011509">
    <property type="component" value="Unassembled WGS sequence"/>
</dbReference>
<protein>
    <submittedName>
        <fullName evidence="1">Uncharacterized protein</fullName>
    </submittedName>
</protein>
<evidence type="ECO:0000313" key="1">
    <source>
        <dbReference type="EMBL" id="ELZ50783.1"/>
    </source>
</evidence>
<reference evidence="1 2" key="1">
    <citation type="journal article" date="2014" name="PLoS Genet.">
        <title>Phylogenetically driven sequencing of extremely halophilic archaea reveals strategies for static and dynamic osmo-response.</title>
        <authorList>
            <person name="Becker E.A."/>
            <person name="Seitzer P.M."/>
            <person name="Tritt A."/>
            <person name="Larsen D."/>
            <person name="Krusor M."/>
            <person name="Yao A.I."/>
            <person name="Wu D."/>
            <person name="Madern D."/>
            <person name="Eisen J.A."/>
            <person name="Darling A.E."/>
            <person name="Facciotti M.T."/>
        </authorList>
    </citation>
    <scope>NUCLEOTIDE SEQUENCE [LARGE SCALE GENOMIC DNA]</scope>
    <source>
        <strain evidence="1 2">DSM 10284</strain>
    </source>
</reference>
<organism evidence="1 2">
    <name type="scientific">Halorubrum coriense DSM 10284</name>
    <dbReference type="NCBI Taxonomy" id="1227466"/>
    <lineage>
        <taxon>Archaea</taxon>
        <taxon>Methanobacteriati</taxon>
        <taxon>Methanobacteriota</taxon>
        <taxon>Stenosarchaea group</taxon>
        <taxon>Halobacteria</taxon>
        <taxon>Halobacteriales</taxon>
        <taxon>Haloferacaceae</taxon>
        <taxon>Halorubrum</taxon>
    </lineage>
</organism>
<dbReference type="OrthoDB" id="331169at2157"/>
<proteinExistence type="predicted"/>
<dbReference type="AlphaFoldDB" id="M0EUL1"/>
<name>M0EUL1_9EURY</name>
<keyword evidence="2" id="KW-1185">Reference proteome</keyword>
<gene>
    <name evidence="1" type="ORF">C464_01636</name>
</gene>